<evidence type="ECO:0008006" key="7">
    <source>
        <dbReference type="Google" id="ProtNLM"/>
    </source>
</evidence>
<evidence type="ECO:0000313" key="6">
    <source>
        <dbReference type="Proteomes" id="UP000030752"/>
    </source>
</evidence>
<dbReference type="SUPFAM" id="SSF52518">
    <property type="entry name" value="Thiamin diphosphate-binding fold (THDP-binding)"/>
    <property type="match status" value="2"/>
</dbReference>
<dbReference type="Proteomes" id="UP000030752">
    <property type="component" value="Unassembled WGS sequence"/>
</dbReference>
<dbReference type="NCBIfam" id="NF006203">
    <property type="entry name" value="PRK08327.1"/>
    <property type="match status" value="1"/>
</dbReference>
<dbReference type="GO" id="GO:0030976">
    <property type="term" value="F:thiamine pyrophosphate binding"/>
    <property type="evidence" value="ECO:0007669"/>
    <property type="project" value="InterPro"/>
</dbReference>
<dbReference type="GO" id="GO:0003984">
    <property type="term" value="F:acetolactate synthase activity"/>
    <property type="evidence" value="ECO:0007669"/>
    <property type="project" value="TreeGrafter"/>
</dbReference>
<dbReference type="PANTHER" id="PTHR18968:SF164">
    <property type="entry name" value="PYRUVATE DECARBOXYLASE"/>
    <property type="match status" value="1"/>
</dbReference>
<dbReference type="InParanoid" id="W2S7Y1"/>
<dbReference type="RefSeq" id="XP_008712552.1">
    <property type="nucleotide sequence ID" value="XM_008714330.1"/>
</dbReference>
<evidence type="ECO:0000259" key="4">
    <source>
        <dbReference type="Pfam" id="PF02776"/>
    </source>
</evidence>
<feature type="domain" description="Thiamine pyrophosphate enzyme TPP-binding" evidence="3">
    <location>
        <begin position="433"/>
        <end position="597"/>
    </location>
</feature>
<name>W2S7Y1_CYPE1</name>
<feature type="domain" description="Thiamine pyrophosphate enzyme N-terminal TPP-binding" evidence="4">
    <location>
        <begin position="12"/>
        <end position="132"/>
    </location>
</feature>
<evidence type="ECO:0000259" key="3">
    <source>
        <dbReference type="Pfam" id="PF02775"/>
    </source>
</evidence>
<dbReference type="EMBL" id="KB822713">
    <property type="protein sequence ID" value="ETN44782.1"/>
    <property type="molecule type" value="Genomic_DNA"/>
</dbReference>
<evidence type="ECO:0000256" key="2">
    <source>
        <dbReference type="ARBA" id="ARBA00023052"/>
    </source>
</evidence>
<comment type="similarity">
    <text evidence="1">Belongs to the TPP enzyme family.</text>
</comment>
<protein>
    <recommendedName>
        <fullName evidence="7">Pyruvate decarboxylase</fullName>
    </recommendedName>
</protein>
<dbReference type="InterPro" id="IPR012001">
    <property type="entry name" value="Thiamin_PyroP_enz_TPP-bd_dom"/>
</dbReference>
<dbReference type="CDD" id="cd02002">
    <property type="entry name" value="TPP_BFDC"/>
    <property type="match status" value="1"/>
</dbReference>
<evidence type="ECO:0000256" key="1">
    <source>
        <dbReference type="ARBA" id="ARBA00007812"/>
    </source>
</evidence>
<dbReference type="STRING" id="1220924.W2S7Y1"/>
<dbReference type="Gene3D" id="3.40.50.970">
    <property type="match status" value="2"/>
</dbReference>
<dbReference type="PANTHER" id="PTHR18968">
    <property type="entry name" value="THIAMINE PYROPHOSPHATE ENZYMES"/>
    <property type="match status" value="1"/>
</dbReference>
<dbReference type="InterPro" id="IPR011766">
    <property type="entry name" value="TPP_enzyme_TPP-bd"/>
</dbReference>
<dbReference type="GeneID" id="19976996"/>
<dbReference type="CDD" id="cd07035">
    <property type="entry name" value="TPP_PYR_POX_like"/>
    <property type="match status" value="1"/>
</dbReference>
<sequence length="602" mass="65239">MGDIGETNTMVTGASAILTALEDAGITHLFVNLGSDHPAFLSAFASKEHGLKICTSPNEMNALSAASGYAQITGKPAAVLVHVECGTQALAGAVHNISKGRIPAVILAGTVPITQEGELKGSRNEYIHWIQDVPNQRAIVAQYMRYEHEIRSAHNATQLLLRAVQFSTSSPQGPSYLIAARETLEQEIPSPKANPTLSGSQSYTKTQPLELMGLSPTAITYLTDVLLSAQQPLIITSYCGRSQQGFDALRTLAELCILPVHENAPIYNNFPTTSYLHQGHQWNGGGQLPALAEADVVLVIDSDVPWISAQSKPAPSARVFHLDVDPLKEGTTLWYLPCKKRWKCDSALALQQLADSIRLSASFSSSEVQESLTRRKQFLQQRFEARQQRLSQAEAPQSASRLTVPFFMSRLREATKSLRVVGLNESTTNLGNVADFLHHDQALSLIGSGGGALGWYSGAAVGASLALQEQGRSNDLVVAFTGDGTWLFGVPSCAYWMAKRYNTPFLTIIWNNGGWASPKNACLRVHPEVQSRPGYNSTELSNDLMVAIDPSPAFGKIAEGAGNAWWAVAKTYDEVDSICQTAIKVVQEERRSAVVEVVIDKI</sequence>
<dbReference type="GO" id="GO:0009097">
    <property type="term" value="P:isoleucine biosynthetic process"/>
    <property type="evidence" value="ECO:0007669"/>
    <property type="project" value="TreeGrafter"/>
</dbReference>
<dbReference type="HOGENOM" id="CLU_013748_4_0_1"/>
<dbReference type="AlphaFoldDB" id="W2S7Y1"/>
<organism evidence="5 6">
    <name type="scientific">Cyphellophora europaea (strain CBS 101466)</name>
    <name type="common">Phialophora europaea</name>
    <dbReference type="NCBI Taxonomy" id="1220924"/>
    <lineage>
        <taxon>Eukaryota</taxon>
        <taxon>Fungi</taxon>
        <taxon>Dikarya</taxon>
        <taxon>Ascomycota</taxon>
        <taxon>Pezizomycotina</taxon>
        <taxon>Eurotiomycetes</taxon>
        <taxon>Chaetothyriomycetidae</taxon>
        <taxon>Chaetothyriales</taxon>
        <taxon>Cyphellophoraceae</taxon>
        <taxon>Cyphellophora</taxon>
    </lineage>
</organism>
<gene>
    <name evidence="5" type="ORF">HMPREF1541_09657</name>
</gene>
<accession>W2S7Y1</accession>
<dbReference type="InterPro" id="IPR029061">
    <property type="entry name" value="THDP-binding"/>
</dbReference>
<keyword evidence="6" id="KW-1185">Reference proteome</keyword>
<dbReference type="GO" id="GO:0005948">
    <property type="term" value="C:acetolactate synthase complex"/>
    <property type="evidence" value="ECO:0007669"/>
    <property type="project" value="TreeGrafter"/>
</dbReference>
<dbReference type="InterPro" id="IPR045229">
    <property type="entry name" value="TPP_enz"/>
</dbReference>
<dbReference type="VEuPathDB" id="FungiDB:HMPREF1541_09657"/>
<dbReference type="Pfam" id="PF02776">
    <property type="entry name" value="TPP_enzyme_N"/>
    <property type="match status" value="1"/>
</dbReference>
<keyword evidence="2" id="KW-0786">Thiamine pyrophosphate</keyword>
<evidence type="ECO:0000313" key="5">
    <source>
        <dbReference type="EMBL" id="ETN44782.1"/>
    </source>
</evidence>
<proteinExistence type="inferred from homology"/>
<dbReference type="InterPro" id="IPR029035">
    <property type="entry name" value="DHS-like_NAD/FAD-binding_dom"/>
</dbReference>
<reference evidence="5 6" key="1">
    <citation type="submission" date="2013-03" db="EMBL/GenBank/DDBJ databases">
        <title>The Genome Sequence of Phialophora europaea CBS 101466.</title>
        <authorList>
            <consortium name="The Broad Institute Genomics Platform"/>
            <person name="Cuomo C."/>
            <person name="de Hoog S."/>
            <person name="Gorbushina A."/>
            <person name="Walker B."/>
            <person name="Young S.K."/>
            <person name="Zeng Q."/>
            <person name="Gargeya S."/>
            <person name="Fitzgerald M."/>
            <person name="Haas B."/>
            <person name="Abouelleil A."/>
            <person name="Allen A.W."/>
            <person name="Alvarado L."/>
            <person name="Arachchi H.M."/>
            <person name="Berlin A.M."/>
            <person name="Chapman S.B."/>
            <person name="Gainer-Dewar J."/>
            <person name="Goldberg J."/>
            <person name="Griggs A."/>
            <person name="Gujja S."/>
            <person name="Hansen M."/>
            <person name="Howarth C."/>
            <person name="Imamovic A."/>
            <person name="Ireland A."/>
            <person name="Larimer J."/>
            <person name="McCowan C."/>
            <person name="Murphy C."/>
            <person name="Pearson M."/>
            <person name="Poon T.W."/>
            <person name="Priest M."/>
            <person name="Roberts A."/>
            <person name="Saif S."/>
            <person name="Shea T."/>
            <person name="Sisk P."/>
            <person name="Sykes S."/>
            <person name="Wortman J."/>
            <person name="Nusbaum C."/>
            <person name="Birren B."/>
        </authorList>
    </citation>
    <scope>NUCLEOTIDE SEQUENCE [LARGE SCALE GENOMIC DNA]</scope>
    <source>
        <strain evidence="5 6">CBS 101466</strain>
    </source>
</reference>
<dbReference type="GO" id="GO:0050660">
    <property type="term" value="F:flavin adenine dinucleotide binding"/>
    <property type="evidence" value="ECO:0007669"/>
    <property type="project" value="TreeGrafter"/>
</dbReference>
<dbReference type="eggNOG" id="KOG1185">
    <property type="taxonomic scope" value="Eukaryota"/>
</dbReference>
<dbReference type="Pfam" id="PF02775">
    <property type="entry name" value="TPP_enzyme_C"/>
    <property type="match status" value="1"/>
</dbReference>
<dbReference type="Gene3D" id="3.40.50.1220">
    <property type="entry name" value="TPP-binding domain"/>
    <property type="match status" value="1"/>
</dbReference>
<dbReference type="OrthoDB" id="2867507at2759"/>
<dbReference type="GO" id="GO:0005739">
    <property type="term" value="C:mitochondrion"/>
    <property type="evidence" value="ECO:0007669"/>
    <property type="project" value="TreeGrafter"/>
</dbReference>
<dbReference type="GO" id="GO:0009099">
    <property type="term" value="P:L-valine biosynthetic process"/>
    <property type="evidence" value="ECO:0007669"/>
    <property type="project" value="TreeGrafter"/>
</dbReference>
<dbReference type="SUPFAM" id="SSF52467">
    <property type="entry name" value="DHS-like NAD/FAD-binding domain"/>
    <property type="match status" value="1"/>
</dbReference>